<name>A0A2G5D7Z9_AQUCA</name>
<dbReference type="InterPro" id="IPR001810">
    <property type="entry name" value="F-box_dom"/>
</dbReference>
<evidence type="ECO:0000313" key="3">
    <source>
        <dbReference type="Proteomes" id="UP000230069"/>
    </source>
</evidence>
<dbReference type="InterPro" id="IPR017451">
    <property type="entry name" value="F-box-assoc_interact_dom"/>
</dbReference>
<gene>
    <name evidence="2" type="ORF">AQUCO_02600233v1</name>
</gene>
<dbReference type="AlphaFoldDB" id="A0A2G5D7Z9"/>
<accession>A0A2G5D7Z9</accession>
<dbReference type="CDD" id="cd22157">
    <property type="entry name" value="F-box_AtFBW1-like"/>
    <property type="match status" value="1"/>
</dbReference>
<dbReference type="InterPro" id="IPR036047">
    <property type="entry name" value="F-box-like_dom_sf"/>
</dbReference>
<dbReference type="Gene3D" id="1.20.1280.50">
    <property type="match status" value="1"/>
</dbReference>
<dbReference type="PANTHER" id="PTHR35546">
    <property type="entry name" value="F-BOX PROTEIN INTERACTION DOMAIN PROTEIN-RELATED"/>
    <property type="match status" value="1"/>
</dbReference>
<dbReference type="NCBIfam" id="TIGR01640">
    <property type="entry name" value="F_box_assoc_1"/>
    <property type="match status" value="1"/>
</dbReference>
<dbReference type="SUPFAM" id="SSF81383">
    <property type="entry name" value="F-box domain"/>
    <property type="match status" value="1"/>
</dbReference>
<feature type="domain" description="F-box" evidence="1">
    <location>
        <begin position="7"/>
        <end position="47"/>
    </location>
</feature>
<dbReference type="InterPro" id="IPR056592">
    <property type="entry name" value="Beta-prop_At3g26010-like"/>
</dbReference>
<protein>
    <recommendedName>
        <fullName evidence="1">F-box domain-containing protein</fullName>
    </recommendedName>
</protein>
<keyword evidence="3" id="KW-1185">Reference proteome</keyword>
<dbReference type="STRING" id="218851.A0A2G5D7Z9"/>
<evidence type="ECO:0000313" key="2">
    <source>
        <dbReference type="EMBL" id="PIA39634.1"/>
    </source>
</evidence>
<dbReference type="FunCoup" id="A0A2G5D7Z9">
    <property type="interactions" value="1300"/>
</dbReference>
<proteinExistence type="predicted"/>
<dbReference type="InParanoid" id="A0A2G5D7Z9"/>
<organism evidence="2 3">
    <name type="scientific">Aquilegia coerulea</name>
    <name type="common">Rocky mountain columbine</name>
    <dbReference type="NCBI Taxonomy" id="218851"/>
    <lineage>
        <taxon>Eukaryota</taxon>
        <taxon>Viridiplantae</taxon>
        <taxon>Streptophyta</taxon>
        <taxon>Embryophyta</taxon>
        <taxon>Tracheophyta</taxon>
        <taxon>Spermatophyta</taxon>
        <taxon>Magnoliopsida</taxon>
        <taxon>Ranunculales</taxon>
        <taxon>Ranunculaceae</taxon>
        <taxon>Thalictroideae</taxon>
        <taxon>Aquilegia</taxon>
    </lineage>
</organism>
<dbReference type="Pfam" id="PF24750">
    <property type="entry name" value="b-prop_At3g26010-like"/>
    <property type="match status" value="1"/>
</dbReference>
<dbReference type="SMART" id="SM00256">
    <property type="entry name" value="FBOX"/>
    <property type="match status" value="1"/>
</dbReference>
<dbReference type="Pfam" id="PF00646">
    <property type="entry name" value="F-box"/>
    <property type="match status" value="1"/>
</dbReference>
<dbReference type="EMBL" id="KZ305043">
    <property type="protein sequence ID" value="PIA39634.1"/>
    <property type="molecule type" value="Genomic_DNA"/>
</dbReference>
<dbReference type="PANTHER" id="PTHR35546:SF21">
    <property type="entry name" value="F-BOX DOMAIN-CONTAINING PROTEIN"/>
    <property type="match status" value="1"/>
</dbReference>
<evidence type="ECO:0000259" key="1">
    <source>
        <dbReference type="SMART" id="SM00256"/>
    </source>
</evidence>
<dbReference type="OrthoDB" id="1916346at2759"/>
<sequence length="397" mass="44960">MESPLSSDDDILTDILSRLPAKSLVRFKCASKRWQKIISSDPVFQRKQYQRSNSVISWFFFLTRCPEFCLAECVPRINSSLIVPLRILDFLPEQVCLIASSNGLLCCRNSGVDDVVVYVCNPVIQKYVKIEVPKDVNGEGLGFHFEPLHYAMDGSSNFKLVSISMKVLEGYSIHIYSSDIREWRTSKEFLHINEFLFGEGHAVWASGVLYWMTFGDVILAFDVEMEKSCSINLPVPKASWDEKCIGESGGILHYILISDGGIRVWVLNCELEWELNLSTSLTSIQEDHQIFPYDVAQKCGLLPAWIEPLGFKDGLLLLKLRLRFSTGDGNFKEACMKLYVYNLGTRALDEVCTLDEMGLFVGNKTWDRLTNHNKWGLFISNLKTLPVSMSFAPLSSA</sequence>
<dbReference type="Proteomes" id="UP000230069">
    <property type="component" value="Unassembled WGS sequence"/>
</dbReference>
<reference evidence="2 3" key="1">
    <citation type="submission" date="2017-09" db="EMBL/GenBank/DDBJ databases">
        <title>WGS assembly of Aquilegia coerulea Goldsmith.</title>
        <authorList>
            <person name="Hodges S."/>
            <person name="Kramer E."/>
            <person name="Nordborg M."/>
            <person name="Tomkins J."/>
            <person name="Borevitz J."/>
            <person name="Derieg N."/>
            <person name="Yan J."/>
            <person name="Mihaltcheva S."/>
            <person name="Hayes R.D."/>
            <person name="Rokhsar D."/>
        </authorList>
    </citation>
    <scope>NUCLEOTIDE SEQUENCE [LARGE SCALE GENOMIC DNA]</scope>
    <source>
        <strain evidence="3">cv. Goldsmith</strain>
    </source>
</reference>
<dbReference type="InterPro" id="IPR055290">
    <property type="entry name" value="At3g26010-like"/>
</dbReference>